<evidence type="ECO:0000256" key="1">
    <source>
        <dbReference type="SAM" id="MobiDB-lite"/>
    </source>
</evidence>
<dbReference type="EMBL" id="MLYP01000049">
    <property type="protein sequence ID" value="OIJ89814.1"/>
    <property type="molecule type" value="Genomic_DNA"/>
</dbReference>
<comment type="caution">
    <text evidence="2">The sequence shown here is derived from an EMBL/GenBank/DDBJ whole genome shotgun (WGS) entry which is preliminary data.</text>
</comment>
<feature type="region of interest" description="Disordered" evidence="1">
    <location>
        <begin position="120"/>
        <end position="146"/>
    </location>
</feature>
<reference evidence="2 3" key="1">
    <citation type="submission" date="2016-10" db="EMBL/GenBank/DDBJ databases">
        <title>Genome sequence of Streptomyces sp. MUSC 93.</title>
        <authorList>
            <person name="Lee L.-H."/>
            <person name="Ser H.-L."/>
            <person name="Law J.W.-F."/>
        </authorList>
    </citation>
    <scope>NUCLEOTIDE SEQUENCE [LARGE SCALE GENOMIC DNA]</scope>
    <source>
        <strain evidence="2 3">MUSC 93</strain>
    </source>
</reference>
<name>A0A1S2P9W5_9ACTN</name>
<keyword evidence="3" id="KW-1185">Reference proteome</keyword>
<accession>A0A1S2P9W5</accession>
<dbReference type="STRING" id="1428652.BIV24_19280"/>
<protein>
    <submittedName>
        <fullName evidence="2">Uncharacterized protein</fullName>
    </submittedName>
</protein>
<evidence type="ECO:0000313" key="3">
    <source>
        <dbReference type="Proteomes" id="UP000179935"/>
    </source>
</evidence>
<dbReference type="AlphaFoldDB" id="A0A1S2P9W5"/>
<evidence type="ECO:0000313" key="2">
    <source>
        <dbReference type="EMBL" id="OIJ89814.1"/>
    </source>
</evidence>
<organism evidence="2 3">
    <name type="scientific">Streptomyces colonosanans</name>
    <dbReference type="NCBI Taxonomy" id="1428652"/>
    <lineage>
        <taxon>Bacteria</taxon>
        <taxon>Bacillati</taxon>
        <taxon>Actinomycetota</taxon>
        <taxon>Actinomycetes</taxon>
        <taxon>Kitasatosporales</taxon>
        <taxon>Streptomycetaceae</taxon>
        <taxon>Streptomyces</taxon>
    </lineage>
</organism>
<dbReference type="Proteomes" id="UP000179935">
    <property type="component" value="Unassembled WGS sequence"/>
</dbReference>
<proteinExistence type="predicted"/>
<gene>
    <name evidence="2" type="ORF">BIV24_19280</name>
</gene>
<sequence length="195" mass="21305">MKDCSRPSWTVDIREDEVYRSSYGGYRGPVERHSCPNEECEHGGSCLRTTVRVVCLSCHVAHVITGESGSIRSSTTETTGYGEAPRKVGGLFLWPGEPWPWFDSGPREWLVSRKKPQRLHEEDLTGSISEGRGPRGGRTYSAAALPSPTGPYGIGSRIRWERAQDGFTSITAAAKWIASQGRKNGASPDHEGGKA</sequence>